<sequence>MDGSICDTLTVSDMLNDLQLEREAMTDGEISTLGLSRDESSSTARGPGVDKEKDALFDKLRGFMVKYKWLKTVSRDFESIDKNLAELKVYLDRR</sequence>
<dbReference type="Proteomes" id="UP000054560">
    <property type="component" value="Unassembled WGS sequence"/>
</dbReference>
<protein>
    <submittedName>
        <fullName evidence="1">Uncharacterized protein</fullName>
    </submittedName>
</protein>
<reference evidence="1 2" key="1">
    <citation type="submission" date="2011-02" db="EMBL/GenBank/DDBJ databases">
        <title>The Genome Sequence of Sphaeroforma arctica JP610.</title>
        <authorList>
            <consortium name="The Broad Institute Genome Sequencing Platform"/>
            <person name="Russ C."/>
            <person name="Cuomo C."/>
            <person name="Young S.K."/>
            <person name="Zeng Q."/>
            <person name="Gargeya S."/>
            <person name="Alvarado L."/>
            <person name="Berlin A."/>
            <person name="Chapman S.B."/>
            <person name="Chen Z."/>
            <person name="Freedman E."/>
            <person name="Gellesch M."/>
            <person name="Goldberg J."/>
            <person name="Griggs A."/>
            <person name="Gujja S."/>
            <person name="Heilman E."/>
            <person name="Heiman D."/>
            <person name="Howarth C."/>
            <person name="Mehta T."/>
            <person name="Neiman D."/>
            <person name="Pearson M."/>
            <person name="Roberts A."/>
            <person name="Saif S."/>
            <person name="Shea T."/>
            <person name="Shenoy N."/>
            <person name="Sisk P."/>
            <person name="Stolte C."/>
            <person name="Sykes S."/>
            <person name="White J."/>
            <person name="Yandava C."/>
            <person name="Burger G."/>
            <person name="Gray M.W."/>
            <person name="Holland P.W.H."/>
            <person name="King N."/>
            <person name="Lang F.B.F."/>
            <person name="Roger A.J."/>
            <person name="Ruiz-Trillo I."/>
            <person name="Haas B."/>
            <person name="Nusbaum C."/>
            <person name="Birren B."/>
        </authorList>
    </citation>
    <scope>NUCLEOTIDE SEQUENCE [LARGE SCALE GENOMIC DNA]</scope>
    <source>
        <strain evidence="1 2">JP610</strain>
    </source>
</reference>
<evidence type="ECO:0000313" key="2">
    <source>
        <dbReference type="Proteomes" id="UP000054560"/>
    </source>
</evidence>
<gene>
    <name evidence="1" type="ORF">SARC_11504</name>
</gene>
<name>A0A0L0FGS8_9EUKA</name>
<dbReference type="RefSeq" id="XP_014149886.1">
    <property type="nucleotide sequence ID" value="XM_014294411.1"/>
</dbReference>
<keyword evidence="2" id="KW-1185">Reference proteome</keyword>
<accession>A0A0L0FGS8</accession>
<organism evidence="1 2">
    <name type="scientific">Sphaeroforma arctica JP610</name>
    <dbReference type="NCBI Taxonomy" id="667725"/>
    <lineage>
        <taxon>Eukaryota</taxon>
        <taxon>Ichthyosporea</taxon>
        <taxon>Ichthyophonida</taxon>
        <taxon>Sphaeroforma</taxon>
    </lineage>
</organism>
<dbReference type="EMBL" id="KQ243322">
    <property type="protein sequence ID" value="KNC75984.1"/>
    <property type="molecule type" value="Genomic_DNA"/>
</dbReference>
<proteinExistence type="predicted"/>
<dbReference type="GeneID" id="25912008"/>
<dbReference type="AlphaFoldDB" id="A0A0L0FGS8"/>
<evidence type="ECO:0000313" key="1">
    <source>
        <dbReference type="EMBL" id="KNC75984.1"/>
    </source>
</evidence>